<dbReference type="Proteomes" id="UP000479692">
    <property type="component" value="Unassembled WGS sequence"/>
</dbReference>
<evidence type="ECO:0000256" key="2">
    <source>
        <dbReference type="SAM" id="SignalP"/>
    </source>
</evidence>
<feature type="chain" id="PRO_5028956538" description="TonB C-terminal domain-containing protein" evidence="2">
    <location>
        <begin position="24"/>
        <end position="196"/>
    </location>
</feature>
<feature type="signal peptide" evidence="2">
    <location>
        <begin position="1"/>
        <end position="23"/>
    </location>
</feature>
<dbReference type="Gene3D" id="3.30.1150.10">
    <property type="match status" value="1"/>
</dbReference>
<feature type="compositionally biased region" description="Basic and acidic residues" evidence="1">
    <location>
        <begin position="174"/>
        <end position="183"/>
    </location>
</feature>
<accession>A0A7C9HK59</accession>
<proteinExistence type="predicted"/>
<feature type="region of interest" description="Disordered" evidence="1">
    <location>
        <begin position="174"/>
        <end position="196"/>
    </location>
</feature>
<dbReference type="SUPFAM" id="SSF74653">
    <property type="entry name" value="TolA/TonB C-terminal domain"/>
    <property type="match status" value="1"/>
</dbReference>
<gene>
    <name evidence="3" type="ORF">GN331_00250</name>
</gene>
<comment type="caution">
    <text evidence="3">The sequence shown here is derived from an EMBL/GenBank/DDBJ whole genome shotgun (WGS) entry which is preliminary data.</text>
</comment>
<dbReference type="AlphaFoldDB" id="A0A7C9HK59"/>
<dbReference type="EMBL" id="WOXT01000001">
    <property type="protein sequence ID" value="MUV12635.1"/>
    <property type="molecule type" value="Genomic_DNA"/>
</dbReference>
<evidence type="ECO:0000313" key="3">
    <source>
        <dbReference type="EMBL" id="MUV12635.1"/>
    </source>
</evidence>
<evidence type="ECO:0008006" key="5">
    <source>
        <dbReference type="Google" id="ProtNLM"/>
    </source>
</evidence>
<evidence type="ECO:0000256" key="1">
    <source>
        <dbReference type="SAM" id="MobiDB-lite"/>
    </source>
</evidence>
<protein>
    <recommendedName>
        <fullName evidence="5">TonB C-terminal domain-containing protein</fullName>
    </recommendedName>
</protein>
<dbReference type="RefSeq" id="WP_156639409.1">
    <property type="nucleotide sequence ID" value="NZ_WOXT01000001.1"/>
</dbReference>
<feature type="compositionally biased region" description="Polar residues" evidence="1">
    <location>
        <begin position="187"/>
        <end position="196"/>
    </location>
</feature>
<organism evidence="3 4">
    <name type="scientific">Noviluteimonas gilva</name>
    <dbReference type="NCBI Taxonomy" id="2682097"/>
    <lineage>
        <taxon>Bacteria</taxon>
        <taxon>Pseudomonadati</taxon>
        <taxon>Pseudomonadota</taxon>
        <taxon>Gammaproteobacteria</taxon>
        <taxon>Lysobacterales</taxon>
        <taxon>Lysobacteraceae</taxon>
        <taxon>Noviluteimonas</taxon>
    </lineage>
</organism>
<keyword evidence="2" id="KW-0732">Signal</keyword>
<keyword evidence="4" id="KW-1185">Reference proteome</keyword>
<evidence type="ECO:0000313" key="4">
    <source>
        <dbReference type="Proteomes" id="UP000479692"/>
    </source>
</evidence>
<sequence>MSRNTRSALVALSLCCLALSAQAADKKPRIADEGSIGGEWKLAEGMKSLPVPGYPENMKERGDSVCVAIGYSIDPTGKTGDFTLLKSWSSGVDLPKDYFDPFSAAAAGALSQWAFAPRAEVEKPQRTITVATMTFRGKDKMDGSQLAANCRIEDLAATLNDVKNKAGKDLVRREMERDKRALDGNRSMMNNPAQGR</sequence>
<reference evidence="3 4" key="1">
    <citation type="submission" date="2019-12" db="EMBL/GenBank/DDBJ databases">
        <authorList>
            <person name="Xu J."/>
        </authorList>
    </citation>
    <scope>NUCLEOTIDE SEQUENCE [LARGE SCALE GENOMIC DNA]</scope>
    <source>
        <strain evidence="3 4">HX-5-24</strain>
    </source>
</reference>
<name>A0A7C9HK59_9GAMM</name>